<dbReference type="InterPro" id="IPR013839">
    <property type="entry name" value="DNAligase_adenylation"/>
</dbReference>
<dbReference type="InterPro" id="IPR004150">
    <property type="entry name" value="NAD_DNA_ligase_OB"/>
</dbReference>
<dbReference type="Gene3D" id="1.10.287.610">
    <property type="entry name" value="Helix hairpin bin"/>
    <property type="match status" value="1"/>
</dbReference>
<dbReference type="SUPFAM" id="SSF50249">
    <property type="entry name" value="Nucleic acid-binding proteins"/>
    <property type="match status" value="1"/>
</dbReference>
<dbReference type="HAMAP" id="MF_01588">
    <property type="entry name" value="DNA_ligase_A"/>
    <property type="match status" value="1"/>
</dbReference>
<dbReference type="InterPro" id="IPR004149">
    <property type="entry name" value="Znf_DNAligase_C4"/>
</dbReference>
<keyword evidence="7 15" id="KW-0227">DNA damage</keyword>
<dbReference type="NCBIfam" id="TIGR00575">
    <property type="entry name" value="dnlj"/>
    <property type="match status" value="1"/>
</dbReference>
<evidence type="ECO:0000256" key="4">
    <source>
        <dbReference type="ARBA" id="ARBA00022598"/>
    </source>
</evidence>
<evidence type="ECO:0000256" key="1">
    <source>
        <dbReference type="ARBA" id="ARBA00004067"/>
    </source>
</evidence>
<dbReference type="FunFam" id="3.30.470.30:FF:000001">
    <property type="entry name" value="DNA ligase"/>
    <property type="match status" value="1"/>
</dbReference>
<comment type="catalytic activity">
    <reaction evidence="13 15 16">
        <text>NAD(+) + (deoxyribonucleotide)n-3'-hydroxyl + 5'-phospho-(deoxyribonucleotide)m = (deoxyribonucleotide)n+m + AMP + beta-nicotinamide D-nucleotide.</text>
        <dbReference type="EC" id="6.5.1.2"/>
    </reaction>
</comment>
<name>A0A9W6GRT7_9HYPH</name>
<dbReference type="SUPFAM" id="SSF56091">
    <property type="entry name" value="DNA ligase/mRNA capping enzyme, catalytic domain"/>
    <property type="match status" value="1"/>
</dbReference>
<accession>A0A9W6GRT7</accession>
<dbReference type="PANTHER" id="PTHR23389">
    <property type="entry name" value="CHROMOSOME TRANSMISSION FIDELITY FACTOR 18"/>
    <property type="match status" value="1"/>
</dbReference>
<dbReference type="NCBIfam" id="NF005932">
    <property type="entry name" value="PRK07956.1"/>
    <property type="match status" value="1"/>
</dbReference>
<dbReference type="GO" id="GO:0006281">
    <property type="term" value="P:DNA repair"/>
    <property type="evidence" value="ECO:0007669"/>
    <property type="project" value="UniProtKB-KW"/>
</dbReference>
<dbReference type="InterPro" id="IPR013840">
    <property type="entry name" value="DNAligase_N"/>
</dbReference>
<comment type="caution">
    <text evidence="18">The sequence shown here is derived from an EMBL/GenBank/DDBJ whole genome shotgun (WGS) entry which is preliminary data.</text>
</comment>
<dbReference type="GO" id="GO:0046872">
    <property type="term" value="F:metal ion binding"/>
    <property type="evidence" value="ECO:0007669"/>
    <property type="project" value="UniProtKB-KW"/>
</dbReference>
<dbReference type="Gene3D" id="3.30.470.30">
    <property type="entry name" value="DNA ligase/mRNA capping enzyme"/>
    <property type="match status" value="1"/>
</dbReference>
<evidence type="ECO:0000256" key="11">
    <source>
        <dbReference type="ARBA" id="ARBA00023204"/>
    </source>
</evidence>
<dbReference type="InterPro" id="IPR012340">
    <property type="entry name" value="NA-bd_OB-fold"/>
</dbReference>
<gene>
    <name evidence="15 18" type="primary">ligA</name>
    <name evidence="18" type="ORF">LMG27198_06720</name>
</gene>
<keyword evidence="10 15" id="KW-0520">NAD</keyword>
<evidence type="ECO:0000259" key="17">
    <source>
        <dbReference type="PROSITE" id="PS50172"/>
    </source>
</evidence>
<evidence type="ECO:0000256" key="2">
    <source>
        <dbReference type="ARBA" id="ARBA00012722"/>
    </source>
</evidence>
<organism evidence="18 19">
    <name type="scientific">Methylocystis echinoides</name>
    <dbReference type="NCBI Taxonomy" id="29468"/>
    <lineage>
        <taxon>Bacteria</taxon>
        <taxon>Pseudomonadati</taxon>
        <taxon>Pseudomonadota</taxon>
        <taxon>Alphaproteobacteria</taxon>
        <taxon>Hyphomicrobiales</taxon>
        <taxon>Methylocystaceae</taxon>
        <taxon>Methylocystis</taxon>
    </lineage>
</organism>
<sequence length="703" mass="77008">MTRKSKSLSLENLSPADARAEHARLGAEITAHDRRYYQEDAPVISDADYDALRRRYEALEAAFPELATAESLTQKVGAKPSEKFAKVKHVVPMLSLGNVFADEDVEEFVARVRRFLGLADSVAVACTAEPKIDGLSCSLRYEKGRLVQAATRGDGFEGEDVTANIRTLKEVPQKLRDGAPEILEVRGEVYMTHADFAALNARQQAAGKALFANPRNAAAGSLRQLDPSITASRPLHFFAYGWGAVSDLPATTQWGVLEAFRAFGLKVNPRTKRCTRVADMLAQYHAIEAERATLGYDIDGVVYKVDDIALQERLGFVSRAPRWAVAHKFPAERATTLLRDIEIQVGRTGALTPVARLEPVTVGGVVVSNATLHNEDEIARKDIRIGDTVVVQRAGDVIPQIVEVVAEKRPVDAKPYHFPHVCPVCGSAALREIDEKTREADVVRRCTGSLICPAQAVERLKHFASRNAFDIEGLGDRQIEYFYEQGLIRTPSDIFTLEARDRNSLTKIKNREGFGETSVRNLFAAIDARRSIAINRFIFALGIRHIGETNARRLARHFGDFEQLRETARDAAPGTEARARIDCIDGIGPAVAEGLHDFFAEPHNETELDALLAQVTLEPMPEIASSSPVAGKTVVFTGGLERLTRDEAKAQAERFGAKVAASVSKKTDLVVAGPGAGSKLAKAQELGIEVISEDEWFRRTGQG</sequence>
<feature type="binding site" evidence="15">
    <location>
        <position position="129"/>
    </location>
    <ligand>
        <name>NAD(+)</name>
        <dbReference type="ChEBI" id="CHEBI:57540"/>
    </ligand>
</feature>
<feature type="binding site" evidence="15">
    <location>
        <begin position="46"/>
        <end position="50"/>
    </location>
    <ligand>
        <name>NAD(+)</name>
        <dbReference type="ChEBI" id="CHEBI:57540"/>
    </ligand>
</feature>
<keyword evidence="9 15" id="KW-0460">Magnesium</keyword>
<evidence type="ECO:0000256" key="6">
    <source>
        <dbReference type="ARBA" id="ARBA00022723"/>
    </source>
</evidence>
<keyword evidence="4 15" id="KW-0436">Ligase</keyword>
<keyword evidence="8 15" id="KW-0862">Zinc</keyword>
<dbReference type="EC" id="6.5.1.2" evidence="2 15"/>
<dbReference type="Pfam" id="PF01653">
    <property type="entry name" value="DNA_ligase_aden"/>
    <property type="match status" value="1"/>
</dbReference>
<dbReference type="RefSeq" id="WP_281800447.1">
    <property type="nucleotide sequence ID" value="NZ_BSEC01000001.1"/>
</dbReference>
<feature type="binding site" evidence="15">
    <location>
        <position position="152"/>
    </location>
    <ligand>
        <name>NAD(+)</name>
        <dbReference type="ChEBI" id="CHEBI:57540"/>
    </ligand>
</feature>
<evidence type="ECO:0000256" key="12">
    <source>
        <dbReference type="ARBA" id="ARBA00023211"/>
    </source>
</evidence>
<dbReference type="Pfam" id="PF00533">
    <property type="entry name" value="BRCT"/>
    <property type="match status" value="1"/>
</dbReference>
<dbReference type="CDD" id="cd17748">
    <property type="entry name" value="BRCT_DNA_ligase_like"/>
    <property type="match status" value="1"/>
</dbReference>
<evidence type="ECO:0000256" key="16">
    <source>
        <dbReference type="RuleBase" id="RU000618"/>
    </source>
</evidence>
<dbReference type="InterPro" id="IPR010994">
    <property type="entry name" value="RuvA_2-like"/>
</dbReference>
<evidence type="ECO:0000256" key="8">
    <source>
        <dbReference type="ARBA" id="ARBA00022833"/>
    </source>
</evidence>
<evidence type="ECO:0000256" key="7">
    <source>
        <dbReference type="ARBA" id="ARBA00022763"/>
    </source>
</evidence>
<dbReference type="InterPro" id="IPR001679">
    <property type="entry name" value="DNA_ligase"/>
</dbReference>
<keyword evidence="11 15" id="KW-0234">DNA repair</keyword>
<feature type="binding site" evidence="15">
    <location>
        <begin position="95"/>
        <end position="96"/>
    </location>
    <ligand>
        <name>NAD(+)</name>
        <dbReference type="ChEBI" id="CHEBI:57540"/>
    </ligand>
</feature>
<dbReference type="Pfam" id="PF12826">
    <property type="entry name" value="HHH_2"/>
    <property type="match status" value="1"/>
</dbReference>
<dbReference type="FunFam" id="1.10.150.20:FF:000007">
    <property type="entry name" value="DNA ligase"/>
    <property type="match status" value="1"/>
</dbReference>
<evidence type="ECO:0000256" key="9">
    <source>
        <dbReference type="ARBA" id="ARBA00022842"/>
    </source>
</evidence>
<keyword evidence="6 15" id="KW-0479">Metal-binding</keyword>
<dbReference type="Gene3D" id="6.20.10.30">
    <property type="match status" value="1"/>
</dbReference>
<evidence type="ECO:0000313" key="18">
    <source>
        <dbReference type="EMBL" id="GLI91680.1"/>
    </source>
</evidence>
<evidence type="ECO:0000256" key="13">
    <source>
        <dbReference type="ARBA" id="ARBA00034005"/>
    </source>
</evidence>
<dbReference type="SMART" id="SM00532">
    <property type="entry name" value="LIGANc"/>
    <property type="match status" value="1"/>
</dbReference>
<feature type="active site" description="N6-AMP-lysine intermediate" evidence="15">
    <location>
        <position position="131"/>
    </location>
</feature>
<reference evidence="18" key="1">
    <citation type="journal article" date="2023" name="Int. J. Syst. Evol. Microbiol.">
        <title>Methylocystis iwaonis sp. nov., a type II methane-oxidizing bacterium from surface soil of a rice paddy field in Japan, and emended description of the genus Methylocystis (ex Whittenbury et al. 1970) Bowman et al. 1993.</title>
        <authorList>
            <person name="Kaise H."/>
            <person name="Sawadogo J.B."/>
            <person name="Alam M.S."/>
            <person name="Ueno C."/>
            <person name="Dianou D."/>
            <person name="Shinjo R."/>
            <person name="Asakawa S."/>
        </authorList>
    </citation>
    <scope>NUCLEOTIDE SEQUENCE</scope>
    <source>
        <strain evidence="18">LMG27198</strain>
    </source>
</reference>
<dbReference type="GO" id="GO:0003911">
    <property type="term" value="F:DNA ligase (NAD+) activity"/>
    <property type="evidence" value="ECO:0007669"/>
    <property type="project" value="UniProtKB-UniRule"/>
</dbReference>
<feature type="binding site" evidence="15">
    <location>
        <position position="304"/>
    </location>
    <ligand>
        <name>NAD(+)</name>
        <dbReference type="ChEBI" id="CHEBI:57540"/>
    </ligand>
</feature>
<dbReference type="InterPro" id="IPR033136">
    <property type="entry name" value="DNA_ligase_CS"/>
</dbReference>
<dbReference type="PROSITE" id="PS01055">
    <property type="entry name" value="DNA_LIGASE_N1"/>
    <property type="match status" value="1"/>
</dbReference>
<dbReference type="AlphaFoldDB" id="A0A9W6GRT7"/>
<evidence type="ECO:0000256" key="14">
    <source>
        <dbReference type="ARBA" id="ARBA00060881"/>
    </source>
</evidence>
<feature type="binding site" evidence="15">
    <location>
        <position position="188"/>
    </location>
    <ligand>
        <name>NAD(+)</name>
        <dbReference type="ChEBI" id="CHEBI:57540"/>
    </ligand>
</feature>
<feature type="binding site" evidence="15">
    <location>
        <position position="446"/>
    </location>
    <ligand>
        <name>Zn(2+)</name>
        <dbReference type="ChEBI" id="CHEBI:29105"/>
    </ligand>
</feature>
<dbReference type="PROSITE" id="PS01056">
    <property type="entry name" value="DNA_LIGASE_N2"/>
    <property type="match status" value="1"/>
</dbReference>
<dbReference type="GO" id="GO:0005829">
    <property type="term" value="C:cytosol"/>
    <property type="evidence" value="ECO:0007669"/>
    <property type="project" value="TreeGrafter"/>
</dbReference>
<dbReference type="PROSITE" id="PS50172">
    <property type="entry name" value="BRCT"/>
    <property type="match status" value="1"/>
</dbReference>
<proteinExistence type="inferred from homology"/>
<keyword evidence="12 15" id="KW-0464">Manganese</keyword>
<feature type="binding site" evidence="15">
    <location>
        <position position="422"/>
    </location>
    <ligand>
        <name>Zn(2+)</name>
        <dbReference type="ChEBI" id="CHEBI:29105"/>
    </ligand>
</feature>
<dbReference type="PIRSF" id="PIRSF001604">
    <property type="entry name" value="LigA"/>
    <property type="match status" value="1"/>
</dbReference>
<evidence type="ECO:0000313" key="19">
    <source>
        <dbReference type="Proteomes" id="UP001144323"/>
    </source>
</evidence>
<feature type="binding site" evidence="15">
    <location>
        <position position="452"/>
    </location>
    <ligand>
        <name>Zn(2+)</name>
        <dbReference type="ChEBI" id="CHEBI:29105"/>
    </ligand>
</feature>
<dbReference type="Pfam" id="PF03119">
    <property type="entry name" value="DNA_ligase_ZBD"/>
    <property type="match status" value="1"/>
</dbReference>
<evidence type="ECO:0000256" key="3">
    <source>
        <dbReference type="ARBA" id="ARBA00013308"/>
    </source>
</evidence>
<feature type="domain" description="BRCT" evidence="17">
    <location>
        <begin position="624"/>
        <end position="703"/>
    </location>
</feature>
<keyword evidence="5 15" id="KW-0235">DNA replication</keyword>
<dbReference type="PANTHER" id="PTHR23389:SF9">
    <property type="entry name" value="DNA LIGASE"/>
    <property type="match status" value="1"/>
</dbReference>
<comment type="function">
    <text evidence="1 15">DNA ligase that catalyzes the formation of phosphodiester linkages between 5'-phosphoryl and 3'-hydroxyl groups in double-stranded DNA using NAD as a coenzyme and as the energy source for the reaction. It is essential for DNA replication and repair of damaged DNA.</text>
</comment>
<dbReference type="Gene3D" id="2.40.50.140">
    <property type="entry name" value="Nucleic acid-binding proteins"/>
    <property type="match status" value="1"/>
</dbReference>
<keyword evidence="19" id="KW-1185">Reference proteome</keyword>
<dbReference type="Proteomes" id="UP001144323">
    <property type="component" value="Unassembled WGS sequence"/>
</dbReference>
<dbReference type="Gene3D" id="1.10.150.20">
    <property type="entry name" value="5' to 3' exonuclease, C-terminal subdomain"/>
    <property type="match status" value="2"/>
</dbReference>
<dbReference type="FunFam" id="2.40.50.140:FF:000012">
    <property type="entry name" value="DNA ligase"/>
    <property type="match status" value="1"/>
</dbReference>
<dbReference type="EMBL" id="BSEC01000001">
    <property type="protein sequence ID" value="GLI91680.1"/>
    <property type="molecule type" value="Genomic_DNA"/>
</dbReference>
<dbReference type="SUPFAM" id="SSF52113">
    <property type="entry name" value="BRCT domain"/>
    <property type="match status" value="1"/>
</dbReference>
<dbReference type="Gene3D" id="3.40.50.10190">
    <property type="entry name" value="BRCT domain"/>
    <property type="match status" value="1"/>
</dbReference>
<dbReference type="Pfam" id="PF03120">
    <property type="entry name" value="OB_DNA_ligase"/>
    <property type="match status" value="1"/>
</dbReference>
<dbReference type="SUPFAM" id="SSF47781">
    <property type="entry name" value="RuvA domain 2-like"/>
    <property type="match status" value="1"/>
</dbReference>
<comment type="cofactor">
    <cofactor evidence="15">
        <name>Mg(2+)</name>
        <dbReference type="ChEBI" id="CHEBI:18420"/>
    </cofactor>
    <cofactor evidence="15">
        <name>Mn(2+)</name>
        <dbReference type="ChEBI" id="CHEBI:29035"/>
    </cofactor>
</comment>
<dbReference type="InterPro" id="IPR018239">
    <property type="entry name" value="DNA_ligase_AS"/>
</dbReference>
<dbReference type="InterPro" id="IPR041663">
    <property type="entry name" value="DisA/LigA_HHH"/>
</dbReference>
<feature type="binding site" evidence="15">
    <location>
        <position position="328"/>
    </location>
    <ligand>
        <name>NAD(+)</name>
        <dbReference type="ChEBI" id="CHEBI:57540"/>
    </ligand>
</feature>
<evidence type="ECO:0000256" key="5">
    <source>
        <dbReference type="ARBA" id="ARBA00022705"/>
    </source>
</evidence>
<dbReference type="CDD" id="cd00114">
    <property type="entry name" value="LIGANc"/>
    <property type="match status" value="1"/>
</dbReference>
<dbReference type="SMART" id="SM00292">
    <property type="entry name" value="BRCT"/>
    <property type="match status" value="1"/>
</dbReference>
<dbReference type="InterPro" id="IPR001357">
    <property type="entry name" value="BRCT_dom"/>
</dbReference>
<evidence type="ECO:0000256" key="10">
    <source>
        <dbReference type="ARBA" id="ARBA00023027"/>
    </source>
</evidence>
<dbReference type="GO" id="GO:0006260">
    <property type="term" value="P:DNA replication"/>
    <property type="evidence" value="ECO:0007669"/>
    <property type="project" value="UniProtKB-KW"/>
</dbReference>
<evidence type="ECO:0000256" key="15">
    <source>
        <dbReference type="HAMAP-Rule" id="MF_01588"/>
    </source>
</evidence>
<dbReference type="InterPro" id="IPR036420">
    <property type="entry name" value="BRCT_dom_sf"/>
</dbReference>
<feature type="binding site" evidence="15">
    <location>
        <position position="425"/>
    </location>
    <ligand>
        <name>Zn(2+)</name>
        <dbReference type="ChEBI" id="CHEBI:29105"/>
    </ligand>
</feature>
<protein>
    <recommendedName>
        <fullName evidence="3 15">DNA ligase</fullName>
        <ecNumber evidence="2 15">6.5.1.2</ecNumber>
    </recommendedName>
    <alternativeName>
        <fullName evidence="15">Polydeoxyribonucleotide synthase [NAD(+)]</fullName>
    </alternativeName>
</protein>
<comment type="similarity">
    <text evidence="14 15">Belongs to the NAD-dependent DNA ligase family. LigA subfamily.</text>
</comment>